<reference evidence="3" key="1">
    <citation type="submission" date="2025-08" db="UniProtKB">
        <authorList>
            <consortium name="Ensembl"/>
        </authorList>
    </citation>
    <scope>IDENTIFICATION</scope>
</reference>
<name>A0A8D2AR01_SCIVU</name>
<dbReference type="PANTHER" id="PTHR35347">
    <property type="entry name" value="COILED-COIL DOMAIN-CONTAINING PROTEIN 175"/>
    <property type="match status" value="1"/>
</dbReference>
<dbReference type="Ensembl" id="ENSSVLT00005003503.1">
    <property type="protein sequence ID" value="ENSSVLP00005003197.1"/>
    <property type="gene ID" value="ENSSVLG00005002526.1"/>
</dbReference>
<protein>
    <submittedName>
        <fullName evidence="3">Coiled-coil domain containing 175</fullName>
    </submittedName>
</protein>
<evidence type="ECO:0000313" key="4">
    <source>
        <dbReference type="Proteomes" id="UP000694564"/>
    </source>
</evidence>
<feature type="compositionally biased region" description="Basic residues" evidence="2">
    <location>
        <begin position="769"/>
        <end position="780"/>
    </location>
</feature>
<feature type="coiled-coil region" evidence="1">
    <location>
        <begin position="431"/>
        <end position="631"/>
    </location>
</feature>
<feature type="region of interest" description="Disordered" evidence="2">
    <location>
        <begin position="765"/>
        <end position="799"/>
    </location>
</feature>
<organism evidence="3 4">
    <name type="scientific">Sciurus vulgaris</name>
    <name type="common">Eurasian red squirrel</name>
    <dbReference type="NCBI Taxonomy" id="55149"/>
    <lineage>
        <taxon>Eukaryota</taxon>
        <taxon>Metazoa</taxon>
        <taxon>Chordata</taxon>
        <taxon>Craniata</taxon>
        <taxon>Vertebrata</taxon>
        <taxon>Euteleostomi</taxon>
        <taxon>Mammalia</taxon>
        <taxon>Eutheria</taxon>
        <taxon>Euarchontoglires</taxon>
        <taxon>Glires</taxon>
        <taxon>Rodentia</taxon>
        <taxon>Sciuromorpha</taxon>
        <taxon>Sciuridae</taxon>
        <taxon>Sciurinae</taxon>
        <taxon>Sciurini</taxon>
        <taxon>Sciurus</taxon>
    </lineage>
</organism>
<proteinExistence type="predicted"/>
<reference evidence="3" key="2">
    <citation type="submission" date="2025-09" db="UniProtKB">
        <authorList>
            <consortium name="Ensembl"/>
        </authorList>
    </citation>
    <scope>IDENTIFICATION</scope>
</reference>
<feature type="coiled-coil region" evidence="1">
    <location>
        <begin position="290"/>
        <end position="377"/>
    </location>
</feature>
<keyword evidence="4" id="KW-1185">Reference proteome</keyword>
<dbReference type="Proteomes" id="UP000694564">
    <property type="component" value="Chromosome 2"/>
</dbReference>
<gene>
    <name evidence="3" type="primary">CCDC175</name>
</gene>
<dbReference type="GeneTree" id="ENSGT00390000001277"/>
<dbReference type="AlphaFoldDB" id="A0A8D2AR01"/>
<accession>A0A8D2AR01</accession>
<evidence type="ECO:0000256" key="2">
    <source>
        <dbReference type="SAM" id="MobiDB-lite"/>
    </source>
</evidence>
<sequence>MSLSSWIPELCSGDKMVQKVAVSTGPSLELFTFPSTLGSSVATAALEQLLVVEKSLQSDYFKCNEEARIFLKDTAIAVKKLEAMRKSTIDLLEMESMELSRLYFLLEMLPENMSRELEECVTGARKLNLAEIHRIRMKILRTDNEIEFLKKRIIDLTEINKALGEKQEELSKQHAAIVLLLNQMMEQKATTTVDINETYTKINMEREEIELHKIYLQETEELMSKQKEDYLTRKQQLTAQINEFKKICDLKKIETYKKKKELDKILKEVTKIKDAVITTSTALSDHNLEIAQLHGSINHWEKELENVKKLCKILEDKIRFFTNHQNKLDEASIIEKNEYLNKIKELAEKLHQFRRENKELREKLHALIRQYKIVSSEEHKVYLQRQIIYEEYRKQMAFITKKENFLTQRKVDIKHMEEGLLTLKKLYNAAKEAYRKQIKIMSDNLERETQRCVLTQWKILCLRKKHEHWVAKIKEEIHEIIEKIEDSEKRRTDLLEETLVRKKEIDEFVAQTEKITIELQEEEEEFTLKEKKLILELNKYEKLYVQEIQIKKETEEELIECIPQLQEAEEEYEIKYKKLEDLYSIFTARKQEEKLICTGITQLTREFSRYLENTEKMKQELQKLRDLESEKVRDHFEILKNLEYEIFVNDQKANLLLLENERLKKYISYMKNNVEKYRKGQEDLTHNLSNVSWELITQHTRYVDLWTEFQATVKDLVHNGEEILHEIQNLMNKLQERDKKIETLNSWIEGNIEELRSLMNQESPTDLLKKKKQKHTKRVHSQASKCTRGKALTKNNSSK</sequence>
<feature type="coiled-coil region" evidence="1">
    <location>
        <begin position="717"/>
        <end position="744"/>
    </location>
</feature>
<dbReference type="InterPro" id="IPR038834">
    <property type="entry name" value="CCDC175"/>
</dbReference>
<evidence type="ECO:0000313" key="3">
    <source>
        <dbReference type="Ensembl" id="ENSSVLP00005003197.1"/>
    </source>
</evidence>
<dbReference type="PANTHER" id="PTHR35347:SF1">
    <property type="entry name" value="COILED-COIL DOMAIN-CONTAINING PROTEIN 175"/>
    <property type="match status" value="1"/>
</dbReference>
<evidence type="ECO:0000256" key="1">
    <source>
        <dbReference type="SAM" id="Coils"/>
    </source>
</evidence>
<keyword evidence="1" id="KW-0175">Coiled coil</keyword>
<dbReference type="OrthoDB" id="10031759at2759"/>